<name>A0ABR2IXB4_9PEZI</name>
<feature type="compositionally biased region" description="Polar residues" evidence="2">
    <location>
        <begin position="28"/>
        <end position="47"/>
    </location>
</feature>
<dbReference type="InterPro" id="IPR037800">
    <property type="entry name" value="GCN5"/>
</dbReference>
<dbReference type="CDD" id="cd04301">
    <property type="entry name" value="NAT_SF"/>
    <property type="match status" value="1"/>
</dbReference>
<dbReference type="Proteomes" id="UP001390339">
    <property type="component" value="Unassembled WGS sequence"/>
</dbReference>
<dbReference type="EMBL" id="JAPCWZ010000004">
    <property type="protein sequence ID" value="KAK8869244.1"/>
    <property type="molecule type" value="Genomic_DNA"/>
</dbReference>
<comment type="caution">
    <text evidence="4">The sequence shown here is derived from an EMBL/GenBank/DDBJ whole genome shotgun (WGS) entry which is preliminary data.</text>
</comment>
<gene>
    <name evidence="4" type="ORF">PGQ11_007822</name>
</gene>
<dbReference type="PANTHER" id="PTHR45750">
    <property type="entry name" value="GH11602P"/>
    <property type="match status" value="1"/>
</dbReference>
<accession>A0ABR2IXB4</accession>
<keyword evidence="5" id="KW-1185">Reference proteome</keyword>
<evidence type="ECO:0000313" key="4">
    <source>
        <dbReference type="EMBL" id="KAK8869244.1"/>
    </source>
</evidence>
<protein>
    <submittedName>
        <fullName evidence="4">Histone acetyltransferase GCN5</fullName>
    </submittedName>
</protein>
<reference evidence="4 5" key="1">
    <citation type="journal article" date="2024" name="IMA Fungus">
        <title>Apiospora arundinis, a panoply of carbohydrate-active enzymes and secondary metabolites.</title>
        <authorList>
            <person name="Sorensen T."/>
            <person name="Petersen C."/>
            <person name="Muurmann A.T."/>
            <person name="Christiansen J.V."/>
            <person name="Brundto M.L."/>
            <person name="Overgaard C.K."/>
            <person name="Boysen A.T."/>
            <person name="Wollenberg R.D."/>
            <person name="Larsen T.O."/>
            <person name="Sorensen J.L."/>
            <person name="Nielsen K.L."/>
            <person name="Sondergaard T.E."/>
        </authorList>
    </citation>
    <scope>NUCLEOTIDE SEQUENCE [LARGE SCALE GENOMIC DNA]</scope>
    <source>
        <strain evidence="4 5">AAU 773</strain>
    </source>
</reference>
<dbReference type="InterPro" id="IPR016181">
    <property type="entry name" value="Acyl_CoA_acyltransferase"/>
</dbReference>
<evidence type="ECO:0000259" key="3">
    <source>
        <dbReference type="PROSITE" id="PS51186"/>
    </source>
</evidence>
<evidence type="ECO:0000256" key="1">
    <source>
        <dbReference type="ARBA" id="ARBA00023242"/>
    </source>
</evidence>
<sequence length="362" mass="39397">MVKDGNSKRKASEEPPSPTATKKASFFDSDSVSHVNNQSPLPNQQAPTVVCENKPALVAETSTNIDVHQENNSVVLFPYDPDITSASALLCRQCRKTTSFVTTQLPVSATIEEREGEIEFRVVNNDNKRESLIILTGLKCIFQTQSPEMPKDYIARLVYDGTHLSIAIVKKPLEVVGGITYRSFKGLQFAEIVFCAIRSEQQVRGYGAHLMSHLKDYVKATSDVMHLLTYADNSAIGYFKKQGFTKEITLPRSVWMGHIKDYEGVANALAEAVGDVRASLDCDILPCAAGLPTVLARSPRSSGTVAAELSFFSTMAAAVWKAAGAHVKSAATKEKTGSAIPRLDPSSSWEGIRATLRAPPPY</sequence>
<dbReference type="SUPFAM" id="SSF55729">
    <property type="entry name" value="Acyl-CoA N-acyltransferases (Nat)"/>
    <property type="match status" value="1"/>
</dbReference>
<dbReference type="Gene3D" id="3.40.630.30">
    <property type="match status" value="1"/>
</dbReference>
<keyword evidence="1" id="KW-0539">Nucleus</keyword>
<dbReference type="PANTHER" id="PTHR45750:SF3">
    <property type="entry name" value="HISTONE ACETYLTRANSFERASE"/>
    <property type="match status" value="1"/>
</dbReference>
<organism evidence="4 5">
    <name type="scientific">Apiospora arundinis</name>
    <dbReference type="NCBI Taxonomy" id="335852"/>
    <lineage>
        <taxon>Eukaryota</taxon>
        <taxon>Fungi</taxon>
        <taxon>Dikarya</taxon>
        <taxon>Ascomycota</taxon>
        <taxon>Pezizomycotina</taxon>
        <taxon>Sordariomycetes</taxon>
        <taxon>Xylariomycetidae</taxon>
        <taxon>Amphisphaeriales</taxon>
        <taxon>Apiosporaceae</taxon>
        <taxon>Apiospora</taxon>
    </lineage>
</organism>
<feature type="region of interest" description="Disordered" evidence="2">
    <location>
        <begin position="1"/>
        <end position="48"/>
    </location>
</feature>
<dbReference type="PROSITE" id="PS51186">
    <property type="entry name" value="GNAT"/>
    <property type="match status" value="1"/>
</dbReference>
<evidence type="ECO:0000256" key="2">
    <source>
        <dbReference type="SAM" id="MobiDB-lite"/>
    </source>
</evidence>
<proteinExistence type="predicted"/>
<dbReference type="Pfam" id="PF00583">
    <property type="entry name" value="Acetyltransf_1"/>
    <property type="match status" value="1"/>
</dbReference>
<feature type="domain" description="N-acetyltransferase" evidence="3">
    <location>
        <begin position="118"/>
        <end position="261"/>
    </location>
</feature>
<feature type="compositionally biased region" description="Basic and acidic residues" evidence="2">
    <location>
        <begin position="1"/>
        <end position="13"/>
    </location>
</feature>
<evidence type="ECO:0000313" key="5">
    <source>
        <dbReference type="Proteomes" id="UP001390339"/>
    </source>
</evidence>
<dbReference type="InterPro" id="IPR000182">
    <property type="entry name" value="GNAT_dom"/>
</dbReference>